<evidence type="ECO:0000313" key="3">
    <source>
        <dbReference type="Proteomes" id="UP000198525"/>
    </source>
</evidence>
<dbReference type="Gene3D" id="2.60.40.1890">
    <property type="entry name" value="PCu(A)C copper chaperone"/>
    <property type="match status" value="1"/>
</dbReference>
<evidence type="ECO:0000256" key="1">
    <source>
        <dbReference type="SAM" id="SignalP"/>
    </source>
</evidence>
<dbReference type="SUPFAM" id="SSF110087">
    <property type="entry name" value="DR1885-like metal-binding protein"/>
    <property type="match status" value="1"/>
</dbReference>
<dbReference type="InterPro" id="IPR058248">
    <property type="entry name" value="Lxx211020-like"/>
</dbReference>
<dbReference type="PANTHER" id="PTHR36302:SF1">
    <property type="entry name" value="COPPER CHAPERONE PCU(A)C"/>
    <property type="match status" value="1"/>
</dbReference>
<reference evidence="2 3" key="1">
    <citation type="submission" date="2016-10" db="EMBL/GenBank/DDBJ databases">
        <authorList>
            <person name="de Groot N.N."/>
        </authorList>
    </citation>
    <scope>NUCLEOTIDE SEQUENCE [LARGE SCALE GENOMIC DNA]</scope>
    <source>
        <strain evidence="2 3">CGMCC 1.6133</strain>
    </source>
</reference>
<dbReference type="InterPro" id="IPR036182">
    <property type="entry name" value="PCuAC_sf"/>
</dbReference>
<feature type="signal peptide" evidence="1">
    <location>
        <begin position="1"/>
        <end position="21"/>
    </location>
</feature>
<evidence type="ECO:0000313" key="2">
    <source>
        <dbReference type="EMBL" id="SDI89417.1"/>
    </source>
</evidence>
<dbReference type="Proteomes" id="UP000198525">
    <property type="component" value="Unassembled WGS sequence"/>
</dbReference>
<dbReference type="STRING" id="376427.SAMN04487954_10221"/>
<dbReference type="Pfam" id="PF04314">
    <property type="entry name" value="PCuAC"/>
    <property type="match status" value="1"/>
</dbReference>
<keyword evidence="1" id="KW-0732">Signal</keyword>
<dbReference type="AlphaFoldDB" id="A0A1G8PAK0"/>
<dbReference type="RefSeq" id="WP_089682636.1">
    <property type="nucleotide sequence ID" value="NZ_FNES01000002.1"/>
</dbReference>
<dbReference type="OrthoDB" id="9796962at2"/>
<keyword evidence="3" id="KW-1185">Reference proteome</keyword>
<gene>
    <name evidence="2" type="ORF">SAMN04487954_10221</name>
</gene>
<proteinExistence type="predicted"/>
<name>A0A1G8PAK0_9GAMM</name>
<protein>
    <recommendedName>
        <fullName evidence="4">Copper(I)-binding protein</fullName>
    </recommendedName>
</protein>
<organism evidence="2 3">
    <name type="scientific">Billgrantia gudaonensis</name>
    <dbReference type="NCBI Taxonomy" id="376427"/>
    <lineage>
        <taxon>Bacteria</taxon>
        <taxon>Pseudomonadati</taxon>
        <taxon>Pseudomonadota</taxon>
        <taxon>Gammaproteobacteria</taxon>
        <taxon>Oceanospirillales</taxon>
        <taxon>Halomonadaceae</taxon>
        <taxon>Billgrantia</taxon>
    </lineage>
</organism>
<sequence>MRSILPLLLTSVLLAAVPAQAHESRLDDVRIAHPFATPAPPSVPHGAAYLDIGVEGDSSAVLVGASSPASESVEIHDMSMDDGVMRMRRVPQLEIEPGTTQRMRPGGGYHLMLMNLVAPLSEGDRFPLTLEFAERGEVQVEVRVESAQEGSEAADGHH</sequence>
<dbReference type="PANTHER" id="PTHR36302">
    <property type="entry name" value="BLR7088 PROTEIN"/>
    <property type="match status" value="1"/>
</dbReference>
<accession>A0A1G8PAK0</accession>
<dbReference type="InterPro" id="IPR007410">
    <property type="entry name" value="LpqE-like"/>
</dbReference>
<evidence type="ECO:0008006" key="4">
    <source>
        <dbReference type="Google" id="ProtNLM"/>
    </source>
</evidence>
<dbReference type="EMBL" id="FNES01000002">
    <property type="protein sequence ID" value="SDI89417.1"/>
    <property type="molecule type" value="Genomic_DNA"/>
</dbReference>
<feature type="chain" id="PRO_5011655412" description="Copper(I)-binding protein" evidence="1">
    <location>
        <begin position="22"/>
        <end position="158"/>
    </location>
</feature>